<dbReference type="EC" id="1.14.-.-" evidence="3"/>
<evidence type="ECO:0000313" key="3">
    <source>
        <dbReference type="EMBL" id="XDQ82712.1"/>
    </source>
</evidence>
<dbReference type="RefSeq" id="WP_369185008.1">
    <property type="nucleotide sequence ID" value="NZ_CP163445.1"/>
</dbReference>
<feature type="compositionally biased region" description="Pro residues" evidence="1">
    <location>
        <begin position="7"/>
        <end position="22"/>
    </location>
</feature>
<keyword evidence="3" id="KW-0560">Oxidoreductase</keyword>
<gene>
    <name evidence="3" type="ORF">AB2U05_31540</name>
</gene>
<dbReference type="Pfam" id="PF03992">
    <property type="entry name" value="ABM"/>
    <property type="match status" value="1"/>
</dbReference>
<name>A0AB39TU17_9ACTN</name>
<organism evidence="3">
    <name type="scientific">Streptomyces sp. Y1</name>
    <dbReference type="NCBI Taxonomy" id="3238634"/>
    <lineage>
        <taxon>Bacteria</taxon>
        <taxon>Bacillati</taxon>
        <taxon>Actinomycetota</taxon>
        <taxon>Actinomycetes</taxon>
        <taxon>Kitasatosporales</taxon>
        <taxon>Streptomycetaceae</taxon>
        <taxon>Streptomyces</taxon>
    </lineage>
</organism>
<dbReference type="InterPro" id="IPR011008">
    <property type="entry name" value="Dimeric_a/b-barrel"/>
</dbReference>
<reference evidence="3" key="1">
    <citation type="submission" date="2024-07" db="EMBL/GenBank/DDBJ databases">
        <authorList>
            <person name="Yu S.T."/>
        </authorList>
    </citation>
    <scope>NUCLEOTIDE SEQUENCE</scope>
    <source>
        <strain evidence="3">Y1</strain>
    </source>
</reference>
<feature type="domain" description="ABM" evidence="2">
    <location>
        <begin position="26"/>
        <end position="96"/>
    </location>
</feature>
<evidence type="ECO:0000259" key="2">
    <source>
        <dbReference type="Pfam" id="PF03992"/>
    </source>
</evidence>
<feature type="region of interest" description="Disordered" evidence="1">
    <location>
        <begin position="1"/>
        <end position="22"/>
    </location>
</feature>
<dbReference type="SUPFAM" id="SSF54909">
    <property type="entry name" value="Dimeric alpha+beta barrel"/>
    <property type="match status" value="1"/>
</dbReference>
<evidence type="ECO:0000256" key="1">
    <source>
        <dbReference type="SAM" id="MobiDB-lite"/>
    </source>
</evidence>
<dbReference type="InterPro" id="IPR007138">
    <property type="entry name" value="ABM_dom"/>
</dbReference>
<dbReference type="Gene3D" id="3.30.70.100">
    <property type="match status" value="1"/>
</dbReference>
<sequence>MTDAAPASPPSPASPACPASLPEPPYYAVVFTAVRTEGDHGYAARNERMMELATARPGFLGIDSARGADGLGITVSYWRDEESIAAWREDAEHTLARADGREQWYASYALHVARVERAHAFTRPAGA</sequence>
<protein>
    <submittedName>
        <fullName evidence="3">Antibiotic biosynthesis monooxygenase</fullName>
        <ecNumber evidence="3">1.14.-.-</ecNumber>
    </submittedName>
</protein>
<dbReference type="InterPro" id="IPR052936">
    <property type="entry name" value="Jasmonate_Hydroxylase-like"/>
</dbReference>
<dbReference type="PANTHER" id="PTHR37811:SF2">
    <property type="entry name" value="ABM DOMAIN-CONTAINING PROTEIN"/>
    <property type="match status" value="1"/>
</dbReference>
<dbReference type="GO" id="GO:0004497">
    <property type="term" value="F:monooxygenase activity"/>
    <property type="evidence" value="ECO:0007669"/>
    <property type="project" value="UniProtKB-KW"/>
</dbReference>
<dbReference type="EMBL" id="CP163445">
    <property type="protein sequence ID" value="XDQ82712.1"/>
    <property type="molecule type" value="Genomic_DNA"/>
</dbReference>
<accession>A0AB39TU17</accession>
<keyword evidence="3" id="KW-0503">Monooxygenase</keyword>
<dbReference type="AlphaFoldDB" id="A0AB39TU17"/>
<dbReference type="PANTHER" id="PTHR37811">
    <property type="entry name" value="BLL5343 PROTEIN"/>
    <property type="match status" value="1"/>
</dbReference>
<proteinExistence type="predicted"/>